<dbReference type="InterPro" id="IPR020449">
    <property type="entry name" value="Tscrpt_reg_AraC-type_HTH"/>
</dbReference>
<organism evidence="5 6">
    <name type="scientific">Neptunomonas phycophila</name>
    <dbReference type="NCBI Taxonomy" id="1572645"/>
    <lineage>
        <taxon>Bacteria</taxon>
        <taxon>Pseudomonadati</taxon>
        <taxon>Pseudomonadota</taxon>
        <taxon>Gammaproteobacteria</taxon>
        <taxon>Oceanospirillales</taxon>
        <taxon>Oceanospirillaceae</taxon>
        <taxon>Neptunomonas</taxon>
    </lineage>
</organism>
<dbReference type="Proteomes" id="UP001169862">
    <property type="component" value="Unassembled WGS sequence"/>
</dbReference>
<dbReference type="Pfam" id="PF12833">
    <property type="entry name" value="HTH_18"/>
    <property type="match status" value="1"/>
</dbReference>
<name>A0AAW7XIQ1_9GAMM</name>
<dbReference type="InterPro" id="IPR009057">
    <property type="entry name" value="Homeodomain-like_sf"/>
</dbReference>
<reference evidence="5" key="1">
    <citation type="submission" date="2023-07" db="EMBL/GenBank/DDBJ databases">
        <title>Genome content predicts the carbon catabolic preferences of heterotrophic bacteria.</title>
        <authorList>
            <person name="Gralka M."/>
        </authorList>
    </citation>
    <scope>NUCLEOTIDE SEQUENCE</scope>
    <source>
        <strain evidence="5">I2M16</strain>
    </source>
</reference>
<dbReference type="SMART" id="SM00342">
    <property type="entry name" value="HTH_ARAC"/>
    <property type="match status" value="1"/>
</dbReference>
<keyword evidence="3" id="KW-0804">Transcription</keyword>
<proteinExistence type="predicted"/>
<evidence type="ECO:0000256" key="1">
    <source>
        <dbReference type="ARBA" id="ARBA00023015"/>
    </source>
</evidence>
<dbReference type="GO" id="GO:0000976">
    <property type="term" value="F:transcription cis-regulatory region binding"/>
    <property type="evidence" value="ECO:0007669"/>
    <property type="project" value="TreeGrafter"/>
</dbReference>
<dbReference type="SUPFAM" id="SSF46689">
    <property type="entry name" value="Homeodomain-like"/>
    <property type="match status" value="1"/>
</dbReference>
<keyword evidence="2" id="KW-0238">DNA-binding</keyword>
<evidence type="ECO:0000256" key="3">
    <source>
        <dbReference type="ARBA" id="ARBA00023163"/>
    </source>
</evidence>
<dbReference type="PANTHER" id="PTHR47894:SF1">
    <property type="entry name" value="HTH-TYPE TRANSCRIPTIONAL REGULATOR VQSM"/>
    <property type="match status" value="1"/>
</dbReference>
<feature type="domain" description="HTH araC/xylS-type" evidence="4">
    <location>
        <begin position="237"/>
        <end position="334"/>
    </location>
</feature>
<dbReference type="Pfam" id="PF12625">
    <property type="entry name" value="Arabinose_bd"/>
    <property type="match status" value="1"/>
</dbReference>
<dbReference type="RefSeq" id="WP_075178477.1">
    <property type="nucleotide sequence ID" value="NZ_CP041336.1"/>
</dbReference>
<dbReference type="Gene3D" id="1.10.10.60">
    <property type="entry name" value="Homeodomain-like"/>
    <property type="match status" value="1"/>
</dbReference>
<accession>A0AAW7XIQ1</accession>
<dbReference type="PANTHER" id="PTHR47894">
    <property type="entry name" value="HTH-TYPE TRANSCRIPTIONAL REGULATOR GADX"/>
    <property type="match status" value="1"/>
</dbReference>
<dbReference type="AlphaFoldDB" id="A0AAW7XIQ1"/>
<dbReference type="InterPro" id="IPR018060">
    <property type="entry name" value="HTH_AraC"/>
</dbReference>
<evidence type="ECO:0000256" key="2">
    <source>
        <dbReference type="ARBA" id="ARBA00023125"/>
    </source>
</evidence>
<keyword evidence="1" id="KW-0805">Transcription regulation</keyword>
<comment type="caution">
    <text evidence="5">The sequence shown here is derived from an EMBL/GenBank/DDBJ whole genome shotgun (WGS) entry which is preliminary data.</text>
</comment>
<evidence type="ECO:0000313" key="5">
    <source>
        <dbReference type="EMBL" id="MDO6452745.1"/>
    </source>
</evidence>
<dbReference type="GeneID" id="89457028"/>
<dbReference type="GO" id="GO:0005829">
    <property type="term" value="C:cytosol"/>
    <property type="evidence" value="ECO:0007669"/>
    <property type="project" value="TreeGrafter"/>
</dbReference>
<sequence>MSFIQHYSISIHFAQALINATNKAGLDKHQLLHEAGINEGLLNNPHFRITPEQYSTLMQIAWRESDDDFLGMGTQRCRHGIFSLMAKEAVRCKDLESVYHHLCRFYNLVNESIRLTLNIEGDDVALSMSLSDPKLDPDLLLREFLMLLWHRFPSWLVGQRIPLKEVRFTHKPPAHIAEYQLMFPCPTRFEQSTNTFVFSKEWLNLPVVQTRQTLKHHLRRAPLDWFTRQAFFPVYTRRVLDYLEQTDDLATSMEAIAQALHLSERTLRRKLISEGSNFQKIKDIVRRDKAIHYLSQPSIPIAQVSSLLGFSEPTAFTRAFKQWTGESPTSYRLAAKQ</sequence>
<gene>
    <name evidence="5" type="ORF">Q4490_04125</name>
</gene>
<dbReference type="InterPro" id="IPR032687">
    <property type="entry name" value="AraC-type_N"/>
</dbReference>
<dbReference type="GO" id="GO:0003700">
    <property type="term" value="F:DNA-binding transcription factor activity"/>
    <property type="evidence" value="ECO:0007669"/>
    <property type="project" value="InterPro"/>
</dbReference>
<dbReference type="PROSITE" id="PS01124">
    <property type="entry name" value="HTH_ARAC_FAMILY_2"/>
    <property type="match status" value="1"/>
</dbReference>
<dbReference type="PRINTS" id="PR00032">
    <property type="entry name" value="HTHARAC"/>
</dbReference>
<evidence type="ECO:0000259" key="4">
    <source>
        <dbReference type="PROSITE" id="PS01124"/>
    </source>
</evidence>
<evidence type="ECO:0000313" key="6">
    <source>
        <dbReference type="Proteomes" id="UP001169862"/>
    </source>
</evidence>
<protein>
    <submittedName>
        <fullName evidence="5">AraC family transcriptional regulator</fullName>
    </submittedName>
</protein>
<dbReference type="EMBL" id="JAUOPG010000002">
    <property type="protein sequence ID" value="MDO6452745.1"/>
    <property type="molecule type" value="Genomic_DNA"/>
</dbReference>